<dbReference type="NCBIfam" id="NF004315">
    <property type="entry name" value="PRK05710.1-4"/>
    <property type="match status" value="1"/>
</dbReference>
<dbReference type="PROSITE" id="PS00178">
    <property type="entry name" value="AA_TRNA_LIGASE_I"/>
    <property type="match status" value="1"/>
</dbReference>
<dbReference type="PANTHER" id="PTHR43311">
    <property type="entry name" value="GLUTAMATE--TRNA LIGASE"/>
    <property type="match status" value="1"/>
</dbReference>
<sequence>MSGTSNVHLRFAPSPNGYLHLGHAYSALLNAKIAQNLNGNFSLRLEDIDQKRCAPHFEQALIEDLNWLGLSFPMPIRRQSEHFDVYQDALNTFIKEDLVYPAFMTRRNIIKTIEEARKNGKLWPHAPDGTPHYPHHERYRSMGKRQRLMTSGIPFSWRLNMERAQQYIADDLYFLQYDHDKTTYIKAKPELWGDIIIARNTIPTSYHLACVVDDAVQDISHVIRGQDLYHATSIHCLLQKILKLNHPQYFHHPLILDEKGEKLSKSKHHKNLKTLRQEGFTVKNLLSLLPPF</sequence>
<evidence type="ECO:0000256" key="7">
    <source>
        <dbReference type="RuleBase" id="RU363037"/>
    </source>
</evidence>
<evidence type="ECO:0000256" key="4">
    <source>
        <dbReference type="ARBA" id="ARBA00022833"/>
    </source>
</evidence>
<dbReference type="Proteomes" id="UP000008952">
    <property type="component" value="Unassembled WGS sequence"/>
</dbReference>
<evidence type="ECO:0000313" key="10">
    <source>
        <dbReference type="Proteomes" id="UP000008952"/>
    </source>
</evidence>
<reference evidence="9 10" key="1">
    <citation type="submission" date="2012-03" db="EMBL/GenBank/DDBJ databases">
        <title>The Genome Sequence of Bartonella tamiae Th239.</title>
        <authorList>
            <consortium name="The Broad Institute Genome Sequencing Platform"/>
            <consortium name="The Broad Institute Genome Sequencing Center for Infectious Disease"/>
            <person name="Feldgarden M."/>
            <person name="Kirby J."/>
            <person name="Kosoy M."/>
            <person name="Birtles R."/>
            <person name="Probert W.S."/>
            <person name="Chiaraviglio L."/>
            <person name="Young S.K."/>
            <person name="Zeng Q."/>
            <person name="Gargeya S."/>
            <person name="Fitzgerald M."/>
            <person name="Haas B."/>
            <person name="Abouelleil A."/>
            <person name="Alvarado L."/>
            <person name="Arachchi H.M."/>
            <person name="Berlin A."/>
            <person name="Chapman S.B."/>
            <person name="Gearin G."/>
            <person name="Goldberg J."/>
            <person name="Griggs A."/>
            <person name="Gujja S."/>
            <person name="Hansen M."/>
            <person name="Heiman D."/>
            <person name="Howarth C."/>
            <person name="Larimer J."/>
            <person name="Lui A."/>
            <person name="MacDonald P.J.P."/>
            <person name="McCowen C."/>
            <person name="Montmayeur A."/>
            <person name="Murphy C."/>
            <person name="Neiman D."/>
            <person name="Pearson M."/>
            <person name="Priest M."/>
            <person name="Roberts A."/>
            <person name="Saif S."/>
            <person name="Shea T."/>
            <person name="Sisk P."/>
            <person name="Stolte C."/>
            <person name="Sykes S."/>
            <person name="Wortman J."/>
            <person name="Nusbaum C."/>
            <person name="Birren B."/>
        </authorList>
    </citation>
    <scope>NUCLEOTIDE SEQUENCE [LARGE SCALE GENOMIC DNA]</scope>
    <source>
        <strain evidence="9 10">Th239</strain>
    </source>
</reference>
<dbReference type="Pfam" id="PF00749">
    <property type="entry name" value="tRNA-synt_1c"/>
    <property type="match status" value="1"/>
</dbReference>
<dbReference type="STRING" id="1094558.ME5_00087"/>
<keyword evidence="7" id="KW-0648">Protein biosynthesis</keyword>
<dbReference type="OrthoDB" id="9807503at2"/>
<evidence type="ECO:0000256" key="2">
    <source>
        <dbReference type="ARBA" id="ARBA00022723"/>
    </source>
</evidence>
<dbReference type="Gene3D" id="3.40.50.620">
    <property type="entry name" value="HUPs"/>
    <property type="match status" value="1"/>
</dbReference>
<keyword evidence="2" id="KW-0479">Metal-binding</keyword>
<protein>
    <recommendedName>
        <fullName evidence="8">Glutamyl/glutaminyl-tRNA synthetase class Ib catalytic domain-containing protein</fullName>
    </recommendedName>
</protein>
<dbReference type="InterPro" id="IPR000924">
    <property type="entry name" value="Glu/Gln-tRNA-synth"/>
</dbReference>
<evidence type="ECO:0000256" key="5">
    <source>
        <dbReference type="ARBA" id="ARBA00022840"/>
    </source>
</evidence>
<dbReference type="PANTHER" id="PTHR43311:SF1">
    <property type="entry name" value="GLUTAMYL-Q TRNA(ASP) SYNTHETASE"/>
    <property type="match status" value="1"/>
</dbReference>
<dbReference type="InterPro" id="IPR014729">
    <property type="entry name" value="Rossmann-like_a/b/a_fold"/>
</dbReference>
<evidence type="ECO:0000259" key="8">
    <source>
        <dbReference type="Pfam" id="PF00749"/>
    </source>
</evidence>
<organism evidence="9 10">
    <name type="scientific">Bartonella tamiae Th239</name>
    <dbReference type="NCBI Taxonomy" id="1094558"/>
    <lineage>
        <taxon>Bacteria</taxon>
        <taxon>Pseudomonadati</taxon>
        <taxon>Pseudomonadota</taxon>
        <taxon>Alphaproteobacteria</taxon>
        <taxon>Hyphomicrobiales</taxon>
        <taxon>Bartonellaceae</taxon>
        <taxon>Bartonella</taxon>
    </lineage>
</organism>
<gene>
    <name evidence="9" type="ORF">ME5_00087</name>
</gene>
<dbReference type="InterPro" id="IPR001412">
    <property type="entry name" value="aa-tRNA-synth_I_CS"/>
</dbReference>
<proteinExistence type="inferred from homology"/>
<keyword evidence="6 7" id="KW-0030">Aminoacyl-tRNA synthetase</keyword>
<dbReference type="RefSeq" id="WP_008037383.1">
    <property type="nucleotide sequence ID" value="NZ_JH725147.1"/>
</dbReference>
<dbReference type="GO" id="GO:0006424">
    <property type="term" value="P:glutamyl-tRNA aminoacylation"/>
    <property type="evidence" value="ECO:0007669"/>
    <property type="project" value="TreeGrafter"/>
</dbReference>
<keyword evidence="5 7" id="KW-0067">ATP-binding</keyword>
<comment type="similarity">
    <text evidence="7">Belongs to the class-I aminoacyl-tRNA synthetase family.</text>
</comment>
<dbReference type="AlphaFoldDB" id="J0ZSG4"/>
<dbReference type="PRINTS" id="PR00987">
    <property type="entry name" value="TRNASYNTHGLU"/>
</dbReference>
<dbReference type="InterPro" id="IPR020058">
    <property type="entry name" value="Glu/Gln-tRNA-synth_Ib_cat-dom"/>
</dbReference>
<evidence type="ECO:0000256" key="1">
    <source>
        <dbReference type="ARBA" id="ARBA00022598"/>
    </source>
</evidence>
<keyword evidence="10" id="KW-1185">Reference proteome</keyword>
<dbReference type="GO" id="GO:0004818">
    <property type="term" value="F:glutamate-tRNA ligase activity"/>
    <property type="evidence" value="ECO:0007669"/>
    <property type="project" value="TreeGrafter"/>
</dbReference>
<evidence type="ECO:0000256" key="6">
    <source>
        <dbReference type="ARBA" id="ARBA00023146"/>
    </source>
</evidence>
<dbReference type="PATRIC" id="fig|1094558.3.peg.89"/>
<keyword evidence="3 7" id="KW-0547">Nucleotide-binding</keyword>
<dbReference type="EMBL" id="AIMB01000001">
    <property type="protein sequence ID" value="EJF91708.1"/>
    <property type="molecule type" value="Genomic_DNA"/>
</dbReference>
<comment type="caution">
    <text evidence="9">The sequence shown here is derived from an EMBL/GenBank/DDBJ whole genome shotgun (WGS) entry which is preliminary data.</text>
</comment>
<dbReference type="InterPro" id="IPR049940">
    <property type="entry name" value="GluQ/Sye"/>
</dbReference>
<dbReference type="SUPFAM" id="SSF52374">
    <property type="entry name" value="Nucleotidylyl transferase"/>
    <property type="match status" value="1"/>
</dbReference>
<evidence type="ECO:0000256" key="3">
    <source>
        <dbReference type="ARBA" id="ARBA00022741"/>
    </source>
</evidence>
<dbReference type="eggNOG" id="COG0008">
    <property type="taxonomic scope" value="Bacteria"/>
</dbReference>
<accession>J0ZSG4</accession>
<dbReference type="GO" id="GO:0005524">
    <property type="term" value="F:ATP binding"/>
    <property type="evidence" value="ECO:0007669"/>
    <property type="project" value="UniProtKB-KW"/>
</dbReference>
<keyword evidence="4" id="KW-0862">Zinc</keyword>
<evidence type="ECO:0000313" key="9">
    <source>
        <dbReference type="EMBL" id="EJF91708.1"/>
    </source>
</evidence>
<dbReference type="HOGENOM" id="CLU_015768_0_0_5"/>
<dbReference type="GO" id="GO:0005829">
    <property type="term" value="C:cytosol"/>
    <property type="evidence" value="ECO:0007669"/>
    <property type="project" value="TreeGrafter"/>
</dbReference>
<name>J0ZSG4_9HYPH</name>
<feature type="domain" description="Glutamyl/glutaminyl-tRNA synthetase class Ib catalytic" evidence="8">
    <location>
        <begin position="7"/>
        <end position="286"/>
    </location>
</feature>
<keyword evidence="1 7" id="KW-0436">Ligase</keyword>